<feature type="active site" description="Proton acceptor" evidence="3">
    <location>
        <position position="205"/>
    </location>
</feature>
<dbReference type="OrthoDB" id="9810913at2"/>
<reference evidence="6 7" key="1">
    <citation type="submission" date="2012-02" db="EMBL/GenBank/DDBJ databases">
        <title>Complete sequence of chromosome of Singulisphaera acidiphila DSM 18658.</title>
        <authorList>
            <consortium name="US DOE Joint Genome Institute (JGI-PGF)"/>
            <person name="Lucas S."/>
            <person name="Copeland A."/>
            <person name="Lapidus A."/>
            <person name="Glavina del Rio T."/>
            <person name="Dalin E."/>
            <person name="Tice H."/>
            <person name="Bruce D."/>
            <person name="Goodwin L."/>
            <person name="Pitluck S."/>
            <person name="Peters L."/>
            <person name="Ovchinnikova G."/>
            <person name="Chertkov O."/>
            <person name="Kyrpides N."/>
            <person name="Mavromatis K."/>
            <person name="Ivanova N."/>
            <person name="Brettin T."/>
            <person name="Detter J.C."/>
            <person name="Han C."/>
            <person name="Larimer F."/>
            <person name="Land M."/>
            <person name="Hauser L."/>
            <person name="Markowitz V."/>
            <person name="Cheng J.-F."/>
            <person name="Hugenholtz P."/>
            <person name="Woyke T."/>
            <person name="Wu D."/>
            <person name="Tindall B."/>
            <person name="Pomrenke H."/>
            <person name="Brambilla E."/>
            <person name="Klenk H.-P."/>
            <person name="Eisen J.A."/>
        </authorList>
    </citation>
    <scope>NUCLEOTIDE SEQUENCE [LARGE SCALE GENOMIC DNA]</scope>
    <source>
        <strain evidence="7">ATCC BAA-1392 / DSM 18658 / VKM B-2454 / MOB10</strain>
    </source>
</reference>
<organism evidence="6 7">
    <name type="scientific">Singulisphaera acidiphila (strain ATCC BAA-1392 / DSM 18658 / VKM B-2454 / MOB10)</name>
    <dbReference type="NCBI Taxonomy" id="886293"/>
    <lineage>
        <taxon>Bacteria</taxon>
        <taxon>Pseudomonadati</taxon>
        <taxon>Planctomycetota</taxon>
        <taxon>Planctomycetia</taxon>
        <taxon>Isosphaerales</taxon>
        <taxon>Isosphaeraceae</taxon>
        <taxon>Singulisphaera</taxon>
    </lineage>
</organism>
<evidence type="ECO:0000313" key="6">
    <source>
        <dbReference type="EMBL" id="AGA26768.1"/>
    </source>
</evidence>
<gene>
    <name evidence="6" type="ordered locus">Sinac_2458</name>
</gene>
<dbReference type="Gene3D" id="3.40.640.10">
    <property type="entry name" value="Type I PLP-dependent aspartate aminotransferase-like (Major domain)"/>
    <property type="match status" value="1"/>
</dbReference>
<sequence length="389" mass="42820">MTIATGIIRSGPEVSLAPPPPIPLLDLKAQYLGLRDEISQALHEVASSSTYVLGPRVQEFEKAFAAHVGARHCIGVNSGTSALHLALIATGVGPGDEVITVPMTFIATTWAISYVGATPVMVDVDPLTYTMDVAQVEAKITSRTRAILPVHLYGQPAALGPLLEIGNRLGIPVIEDAAQAHGARYRGRGAGTLGRTGCFSFYPGKNLGAYGEAGAIVTHDDRIAARLRSLRDHAQSQRYHHDEIGFNYRMDAFQGAILGIKLRYLEAWTEARRRLAAAYLERLADLPLQLPTEARDLRHVWHLFVVLHPERDRLRDALETRGIGTGLHYPVPVHLQKAFAHLGYRDGDFPVSERIARECMTLPLFPEMTESQQDRVVDALREVLREGRR</sequence>
<feature type="modified residue" description="N6-(pyridoxal phosphate)lysine" evidence="4">
    <location>
        <position position="205"/>
    </location>
</feature>
<evidence type="ECO:0000256" key="5">
    <source>
        <dbReference type="RuleBase" id="RU004508"/>
    </source>
</evidence>
<dbReference type="Gene3D" id="3.90.1150.10">
    <property type="entry name" value="Aspartate Aminotransferase, domain 1"/>
    <property type="match status" value="1"/>
</dbReference>
<accession>L0DD54</accession>
<dbReference type="InterPro" id="IPR015421">
    <property type="entry name" value="PyrdxlP-dep_Trfase_major"/>
</dbReference>
<dbReference type="STRING" id="886293.Sinac_2458"/>
<dbReference type="KEGG" id="saci:Sinac_2458"/>
<proteinExistence type="inferred from homology"/>
<dbReference type="CDD" id="cd00616">
    <property type="entry name" value="AHBA_syn"/>
    <property type="match status" value="1"/>
</dbReference>
<evidence type="ECO:0000256" key="3">
    <source>
        <dbReference type="PIRSR" id="PIRSR000390-1"/>
    </source>
</evidence>
<dbReference type="InterPro" id="IPR015422">
    <property type="entry name" value="PyrdxlP-dep_Trfase_small"/>
</dbReference>
<dbReference type="InterPro" id="IPR000653">
    <property type="entry name" value="DegT/StrS_aminotransferase"/>
</dbReference>
<dbReference type="eggNOG" id="COG0399">
    <property type="taxonomic scope" value="Bacteria"/>
</dbReference>
<dbReference type="HOGENOM" id="CLU_033332_6_0_0"/>
<comment type="similarity">
    <text evidence="2 5">Belongs to the DegT/DnrJ/EryC1 family.</text>
</comment>
<dbReference type="GO" id="GO:0000271">
    <property type="term" value="P:polysaccharide biosynthetic process"/>
    <property type="evidence" value="ECO:0007669"/>
    <property type="project" value="TreeGrafter"/>
</dbReference>
<keyword evidence="7" id="KW-1185">Reference proteome</keyword>
<keyword evidence="1 4" id="KW-0663">Pyridoxal phosphate</keyword>
<evidence type="ECO:0000313" key="7">
    <source>
        <dbReference type="Proteomes" id="UP000010798"/>
    </source>
</evidence>
<dbReference type="PIRSF" id="PIRSF000390">
    <property type="entry name" value="PLP_StrS"/>
    <property type="match status" value="1"/>
</dbReference>
<evidence type="ECO:0000256" key="1">
    <source>
        <dbReference type="ARBA" id="ARBA00022898"/>
    </source>
</evidence>
<dbReference type="PANTHER" id="PTHR30244">
    <property type="entry name" value="TRANSAMINASE"/>
    <property type="match status" value="1"/>
</dbReference>
<dbReference type="FunFam" id="3.40.640.10:FF:000089">
    <property type="entry name" value="Aminotransferase, DegT/DnrJ/EryC1/StrS family"/>
    <property type="match status" value="1"/>
</dbReference>
<dbReference type="InterPro" id="IPR015424">
    <property type="entry name" value="PyrdxlP-dep_Trfase"/>
</dbReference>
<dbReference type="GO" id="GO:0008483">
    <property type="term" value="F:transaminase activity"/>
    <property type="evidence" value="ECO:0007669"/>
    <property type="project" value="TreeGrafter"/>
</dbReference>
<dbReference type="Proteomes" id="UP000010798">
    <property type="component" value="Chromosome"/>
</dbReference>
<dbReference type="GO" id="GO:0030170">
    <property type="term" value="F:pyridoxal phosphate binding"/>
    <property type="evidence" value="ECO:0007669"/>
    <property type="project" value="UniProtKB-ARBA"/>
</dbReference>
<evidence type="ECO:0000256" key="2">
    <source>
        <dbReference type="ARBA" id="ARBA00037999"/>
    </source>
</evidence>
<protein>
    <submittedName>
        <fullName evidence="6">Putative PLP-dependent enzyme possibly involved in cell wall biogenesis</fullName>
    </submittedName>
</protein>
<dbReference type="Pfam" id="PF01041">
    <property type="entry name" value="DegT_DnrJ_EryC1"/>
    <property type="match status" value="1"/>
</dbReference>
<dbReference type="PANTHER" id="PTHR30244:SF36">
    <property type="entry name" value="3-OXO-GLUCOSE-6-PHOSPHATE:GLUTAMATE AMINOTRANSFERASE"/>
    <property type="match status" value="1"/>
</dbReference>
<dbReference type="RefSeq" id="WP_015245920.1">
    <property type="nucleotide sequence ID" value="NC_019892.1"/>
</dbReference>
<dbReference type="SUPFAM" id="SSF53383">
    <property type="entry name" value="PLP-dependent transferases"/>
    <property type="match status" value="1"/>
</dbReference>
<name>L0DD54_SINAD</name>
<dbReference type="AlphaFoldDB" id="L0DD54"/>
<evidence type="ECO:0000256" key="4">
    <source>
        <dbReference type="PIRSR" id="PIRSR000390-2"/>
    </source>
</evidence>
<dbReference type="EMBL" id="CP003364">
    <property type="protein sequence ID" value="AGA26768.1"/>
    <property type="molecule type" value="Genomic_DNA"/>
</dbReference>